<protein>
    <submittedName>
        <fullName evidence="2">Uncharacterized protein</fullName>
    </submittedName>
</protein>
<dbReference type="AlphaFoldDB" id="A0A919B1I0"/>
<evidence type="ECO:0000313" key="3">
    <source>
        <dbReference type="Proteomes" id="UP000630718"/>
    </source>
</evidence>
<reference evidence="2" key="1">
    <citation type="journal article" date="2014" name="Int. J. Syst. Evol. Microbiol.">
        <title>Complete genome sequence of Corynebacterium casei LMG S-19264T (=DSM 44701T), isolated from a smear-ripened cheese.</title>
        <authorList>
            <consortium name="US DOE Joint Genome Institute (JGI-PGF)"/>
            <person name="Walter F."/>
            <person name="Albersmeier A."/>
            <person name="Kalinowski J."/>
            <person name="Ruckert C."/>
        </authorList>
    </citation>
    <scope>NUCLEOTIDE SEQUENCE</scope>
    <source>
        <strain evidence="2">JCM 4477</strain>
    </source>
</reference>
<dbReference type="RefSeq" id="WP_190208559.1">
    <property type="nucleotide sequence ID" value="NZ_BNBI01000025.1"/>
</dbReference>
<accession>A0A919B1I0</accession>
<feature type="region of interest" description="Disordered" evidence="1">
    <location>
        <begin position="207"/>
        <end position="227"/>
    </location>
</feature>
<proteinExistence type="predicted"/>
<evidence type="ECO:0000256" key="1">
    <source>
        <dbReference type="SAM" id="MobiDB-lite"/>
    </source>
</evidence>
<name>A0A919B1I0_9ACTN</name>
<evidence type="ECO:0000313" key="2">
    <source>
        <dbReference type="EMBL" id="GHF34890.1"/>
    </source>
</evidence>
<organism evidence="2 3">
    <name type="scientific">Streptomyces fumanus</name>
    <dbReference type="NCBI Taxonomy" id="67302"/>
    <lineage>
        <taxon>Bacteria</taxon>
        <taxon>Bacillati</taxon>
        <taxon>Actinomycetota</taxon>
        <taxon>Actinomycetes</taxon>
        <taxon>Kitasatosporales</taxon>
        <taxon>Streptomycetaceae</taxon>
        <taxon>Streptomyces</taxon>
    </lineage>
</organism>
<gene>
    <name evidence="2" type="ORF">GCM10018772_70540</name>
</gene>
<dbReference type="Proteomes" id="UP000630718">
    <property type="component" value="Unassembled WGS sequence"/>
</dbReference>
<reference evidence="2" key="2">
    <citation type="submission" date="2020-09" db="EMBL/GenBank/DDBJ databases">
        <authorList>
            <person name="Sun Q."/>
            <person name="Ohkuma M."/>
        </authorList>
    </citation>
    <scope>NUCLEOTIDE SEQUENCE</scope>
    <source>
        <strain evidence="2">JCM 4477</strain>
    </source>
</reference>
<sequence>MTTTFKPLADYGPRQFGDRLGFAEWQVERALRLGLIPPADRGGRWSADVFNEVTARLDAVRAEVGTLPDVGADRAEKHLAEKFVGLTVHPGTAAELARRGHLPRRGEYKGHTLYCGLTLERFTDRRKVARASAAGRTYTRDDAAAALGLRAADFDHLLRAGLLTHSETTVSSWYKGVVVRLYRQADLDRVLRSSRVDWDAVRATPKGRRSPLAKLPTATSREMGRTG</sequence>
<keyword evidence="3" id="KW-1185">Reference proteome</keyword>
<dbReference type="EMBL" id="BNBI01000025">
    <property type="protein sequence ID" value="GHF34890.1"/>
    <property type="molecule type" value="Genomic_DNA"/>
</dbReference>
<comment type="caution">
    <text evidence="2">The sequence shown here is derived from an EMBL/GenBank/DDBJ whole genome shotgun (WGS) entry which is preliminary data.</text>
</comment>